<evidence type="ECO:0000313" key="1">
    <source>
        <dbReference type="EMBL" id="CAD7581391.1"/>
    </source>
</evidence>
<name>A0A7R9PFI6_TIMCA</name>
<dbReference type="EMBL" id="OE216684">
    <property type="protein sequence ID" value="CAD7581391.1"/>
    <property type="molecule type" value="Genomic_DNA"/>
</dbReference>
<accession>A0A7R9PFI6</accession>
<reference evidence="1" key="1">
    <citation type="submission" date="2020-11" db="EMBL/GenBank/DDBJ databases">
        <authorList>
            <person name="Tran Van P."/>
        </authorList>
    </citation>
    <scope>NUCLEOTIDE SEQUENCE</scope>
</reference>
<proteinExistence type="predicted"/>
<sequence>MRGIEENLNKAFGSVGTAIVDKLNRVLQRNPGCKKMASIADILE</sequence>
<dbReference type="AlphaFoldDB" id="A0A7R9PFI6"/>
<organism evidence="1">
    <name type="scientific">Timema californicum</name>
    <name type="common">California timema</name>
    <name type="synonym">Walking stick</name>
    <dbReference type="NCBI Taxonomy" id="61474"/>
    <lineage>
        <taxon>Eukaryota</taxon>
        <taxon>Metazoa</taxon>
        <taxon>Ecdysozoa</taxon>
        <taxon>Arthropoda</taxon>
        <taxon>Hexapoda</taxon>
        <taxon>Insecta</taxon>
        <taxon>Pterygota</taxon>
        <taxon>Neoptera</taxon>
        <taxon>Polyneoptera</taxon>
        <taxon>Phasmatodea</taxon>
        <taxon>Timematodea</taxon>
        <taxon>Timematoidea</taxon>
        <taxon>Timematidae</taxon>
        <taxon>Timema</taxon>
    </lineage>
</organism>
<gene>
    <name evidence="1" type="ORF">TCMB3V08_LOCUS13924</name>
</gene>
<protein>
    <submittedName>
        <fullName evidence="1">(California timema) hypothetical protein</fullName>
    </submittedName>
</protein>